<dbReference type="SUPFAM" id="SSF63825">
    <property type="entry name" value="YWTD domain"/>
    <property type="match status" value="1"/>
</dbReference>
<accession>A0A940NPH8</accession>
<dbReference type="EMBL" id="JAGIYQ010000003">
    <property type="protein sequence ID" value="MBP0724567.1"/>
    <property type="molecule type" value="Genomic_DNA"/>
</dbReference>
<name>A0A940NPH8_9BACI</name>
<dbReference type="AlphaFoldDB" id="A0A940NPH8"/>
<comment type="caution">
    <text evidence="1">The sequence shown here is derived from an EMBL/GenBank/DDBJ whole genome shotgun (WGS) entry which is preliminary data.</text>
</comment>
<organism evidence="1 2">
    <name type="scientific">Gottfriedia endophytica</name>
    <dbReference type="NCBI Taxonomy" id="2820819"/>
    <lineage>
        <taxon>Bacteria</taxon>
        <taxon>Bacillati</taxon>
        <taxon>Bacillota</taxon>
        <taxon>Bacilli</taxon>
        <taxon>Bacillales</taxon>
        <taxon>Bacillaceae</taxon>
        <taxon>Gottfriedia</taxon>
    </lineage>
</organism>
<keyword evidence="2" id="KW-1185">Reference proteome</keyword>
<sequence>MMNRKYINKLFIFLTAIFVFSYFPIEGMAATIFNVIKGNLLFGIESKDNMQGVAYANGFYYVSFDIGKGYGVIRKYTKTGILVQQSPPLLIGHSSEIDYREKNGNFYVSNGGGTNPTKITEVNFNTENPYVVQTIDLSYLGNAALVAVDNYSDTLVVHTAANNKANPTINIIDFNGKLVNKFSIKNQGVPQGIAVNNSIIYYYTNNKITLINYSGQVIGTVRIWQPGESEGIAIEQEGSDASVVYGYNKSNRLLKVDINDIHKIMTQ</sequence>
<reference evidence="1" key="1">
    <citation type="submission" date="2021-04" db="EMBL/GenBank/DDBJ databases">
        <title>Genome seq and assembly of Bacillus sp.</title>
        <authorList>
            <person name="Chhetri G."/>
        </authorList>
    </citation>
    <scope>NUCLEOTIDE SEQUENCE</scope>
    <source>
        <strain evidence="1">RG28</strain>
    </source>
</reference>
<dbReference type="RefSeq" id="WP_209403245.1">
    <property type="nucleotide sequence ID" value="NZ_JAGIYQ010000003.1"/>
</dbReference>
<dbReference type="InterPro" id="IPR011042">
    <property type="entry name" value="6-blade_b-propeller_TolB-like"/>
</dbReference>
<dbReference type="Gene3D" id="2.120.10.30">
    <property type="entry name" value="TolB, C-terminal domain"/>
    <property type="match status" value="1"/>
</dbReference>
<protein>
    <submittedName>
        <fullName evidence="1">Uncharacterized protein</fullName>
    </submittedName>
</protein>
<gene>
    <name evidence="1" type="ORF">J5Y03_05120</name>
</gene>
<proteinExistence type="predicted"/>
<evidence type="ECO:0000313" key="2">
    <source>
        <dbReference type="Proteomes" id="UP000682134"/>
    </source>
</evidence>
<evidence type="ECO:0000313" key="1">
    <source>
        <dbReference type="EMBL" id="MBP0724567.1"/>
    </source>
</evidence>
<dbReference type="Proteomes" id="UP000682134">
    <property type="component" value="Unassembled WGS sequence"/>
</dbReference>